<reference evidence="4 5" key="1">
    <citation type="submission" date="2019-01" db="EMBL/GenBank/DDBJ databases">
        <authorList>
            <person name="Sayadi A."/>
        </authorList>
    </citation>
    <scope>NUCLEOTIDE SEQUENCE [LARGE SCALE GENOMIC DNA]</scope>
</reference>
<dbReference type="PANTHER" id="PTHR21549">
    <property type="entry name" value="MUTATED IN BLADDER CANCER 1"/>
    <property type="match status" value="1"/>
</dbReference>
<dbReference type="EMBL" id="CAACVG010007533">
    <property type="protein sequence ID" value="VEN45953.1"/>
    <property type="molecule type" value="Genomic_DNA"/>
</dbReference>
<protein>
    <recommendedName>
        <fullName evidence="6">Coiled-coil domain-containing protein 112</fullName>
    </recommendedName>
</protein>
<name>A0A653CDX1_CALMS</name>
<evidence type="ECO:0000256" key="1">
    <source>
        <dbReference type="ARBA" id="ARBA00023054"/>
    </source>
</evidence>
<dbReference type="Proteomes" id="UP000410492">
    <property type="component" value="Unassembled WGS sequence"/>
</dbReference>
<evidence type="ECO:0008006" key="6">
    <source>
        <dbReference type="Google" id="ProtNLM"/>
    </source>
</evidence>
<dbReference type="AlphaFoldDB" id="A0A653CDX1"/>
<feature type="coiled-coil region" evidence="2">
    <location>
        <begin position="289"/>
        <end position="352"/>
    </location>
</feature>
<gene>
    <name evidence="4" type="ORF">CALMAC_LOCUS8214</name>
</gene>
<dbReference type="PANTHER" id="PTHR21549:SF0">
    <property type="entry name" value="COILED-COIL DOMAIN-CONTAINING PROTEIN 112"/>
    <property type="match status" value="1"/>
</dbReference>
<proteinExistence type="predicted"/>
<evidence type="ECO:0000256" key="2">
    <source>
        <dbReference type="SAM" id="Coils"/>
    </source>
</evidence>
<feature type="region of interest" description="Disordered" evidence="3">
    <location>
        <begin position="372"/>
        <end position="428"/>
    </location>
</feature>
<feature type="compositionally biased region" description="Basic and acidic residues" evidence="3">
    <location>
        <begin position="373"/>
        <end position="384"/>
    </location>
</feature>
<sequence length="428" mass="51668">MSESVTVELNKLSTLQNTLEKAINYILAQLKKYGYDFLDYEHELEMKRKEEKQNLTVKITSLIENIHSKQQLLRNKTVDIIDVEGFKREMICIQDQIEHLKYEARQKLKELTYENDDLSEEIQFYNSKMLEWSEPMKINIYCNSNPIKPKSVSKQHQSKEAKEFMDFVHKSGGHENGWRKEDHQLFIKLRTKHKDSKIVAENLHDMLPDISIQDVYNHEEWYKRYLELNKRKKEAISHWKRSKNSQSTNKSHIESRYAQKLNLEPDNKKHMQEKLMKWKETKQKQYELARKIETERQIEKKELDELRKKRNEEIRQVVNEWKMTKAALEEEKVREQNKMEQIEKRKRAVQANKLIRQYQSQDDLYIARLRKIRERDKRKPERSKSSQPAPRDPDRLLKPTIQWMNRVHDENNSLPSLPAFSLNNLPKL</sequence>
<accession>A0A653CDX1</accession>
<keyword evidence="5" id="KW-1185">Reference proteome</keyword>
<organism evidence="4 5">
    <name type="scientific">Callosobruchus maculatus</name>
    <name type="common">Southern cowpea weevil</name>
    <name type="synonym">Pulse bruchid</name>
    <dbReference type="NCBI Taxonomy" id="64391"/>
    <lineage>
        <taxon>Eukaryota</taxon>
        <taxon>Metazoa</taxon>
        <taxon>Ecdysozoa</taxon>
        <taxon>Arthropoda</taxon>
        <taxon>Hexapoda</taxon>
        <taxon>Insecta</taxon>
        <taxon>Pterygota</taxon>
        <taxon>Neoptera</taxon>
        <taxon>Endopterygota</taxon>
        <taxon>Coleoptera</taxon>
        <taxon>Polyphaga</taxon>
        <taxon>Cucujiformia</taxon>
        <taxon>Chrysomeloidea</taxon>
        <taxon>Chrysomelidae</taxon>
        <taxon>Bruchinae</taxon>
        <taxon>Bruchini</taxon>
        <taxon>Callosobruchus</taxon>
    </lineage>
</organism>
<feature type="coiled-coil region" evidence="2">
    <location>
        <begin position="101"/>
        <end position="128"/>
    </location>
</feature>
<dbReference type="OrthoDB" id="2152435at2759"/>
<evidence type="ECO:0000313" key="4">
    <source>
        <dbReference type="EMBL" id="VEN45953.1"/>
    </source>
</evidence>
<keyword evidence="1 2" id="KW-0175">Coiled coil</keyword>
<evidence type="ECO:0000313" key="5">
    <source>
        <dbReference type="Proteomes" id="UP000410492"/>
    </source>
</evidence>
<dbReference type="InterPro" id="IPR039902">
    <property type="entry name" value="CCDC148/CCDC112"/>
</dbReference>
<evidence type="ECO:0000256" key="3">
    <source>
        <dbReference type="SAM" id="MobiDB-lite"/>
    </source>
</evidence>